<dbReference type="OrthoDB" id="1931120at2"/>
<feature type="domain" description="Histidine kinase" evidence="5">
    <location>
        <begin position="306"/>
        <end position="553"/>
    </location>
</feature>
<dbReference type="SMART" id="SM00387">
    <property type="entry name" value="HATPase_c"/>
    <property type="match status" value="1"/>
</dbReference>
<sequence>MDDFTNLRVSPPQSVQEALDLGHVYHDQLVAAMPGLLVHRGDTILHCSATLARLLGYETTESVQALPSAMALVPEDDQHTEKDVYARCLKGLIRSQVRRIKRHRADGSIQWFDQLMESVDWGGQPAVMEMLTLMRPLAANAELPHQEQLLQAAIDAMPNGVLMLDSDLNVEGANSEFYRLWDYPVGMFPPGTAVGLILTYNHSRGDYGDVPCEETVAALCNRFRVKGIYNSERRVPNGRTLDIRNAPRADGGYVITHHDITDRKRIEDELRQAKERAEAILKELRETQRQLIVQEKMAALGQLTAGIAHELKNPLNFVNNFAELSGELLDELLELLEPLNDHLDDATRVDVNDLAGSLQGNLRKIADHGRRADNIVKSMLAHSRGGGGEWQTTDLNGLVEEALTLSYHAFRAQDRSFNATLERRLDAAVGEVKLVPQDISRVLVNLFTNSFYAVRKRQLICGDSTYKPTLMITTETRESYVSVRIRDNGIGMSPAVIEKLFTPFFTTKPTGEGTGLGLSLSYDIVVHQHRGRFDVSSIENEHAEFTITLPRSVTAMSLGERRKT</sequence>
<dbReference type="Gene3D" id="1.10.287.130">
    <property type="match status" value="1"/>
</dbReference>
<evidence type="ECO:0000256" key="3">
    <source>
        <dbReference type="ARBA" id="ARBA00022553"/>
    </source>
</evidence>
<dbReference type="RefSeq" id="WP_149229788.1">
    <property type="nucleotide sequence ID" value="NZ_JALJXJ010000002.1"/>
</dbReference>
<gene>
    <name evidence="6" type="ORF">FZ942_03630</name>
</gene>
<proteinExistence type="predicted"/>
<keyword evidence="4" id="KW-0175">Coiled coil</keyword>
<dbReference type="EMBL" id="VTTN01000001">
    <property type="protein sequence ID" value="KAA0598188.1"/>
    <property type="molecule type" value="Genomic_DNA"/>
</dbReference>
<dbReference type="Pfam" id="PF00512">
    <property type="entry name" value="HisKA"/>
    <property type="match status" value="1"/>
</dbReference>
<evidence type="ECO:0000256" key="1">
    <source>
        <dbReference type="ARBA" id="ARBA00000085"/>
    </source>
</evidence>
<name>A0A5A9GUN4_AZOLI</name>
<evidence type="ECO:0000313" key="6">
    <source>
        <dbReference type="EMBL" id="KAA0598188.1"/>
    </source>
</evidence>
<dbReference type="Pfam" id="PF12860">
    <property type="entry name" value="PAS_7"/>
    <property type="match status" value="1"/>
</dbReference>
<dbReference type="SMART" id="SM00388">
    <property type="entry name" value="HisKA"/>
    <property type="match status" value="1"/>
</dbReference>
<evidence type="ECO:0000256" key="4">
    <source>
        <dbReference type="SAM" id="Coils"/>
    </source>
</evidence>
<dbReference type="Gene3D" id="3.30.565.10">
    <property type="entry name" value="Histidine kinase-like ATPase, C-terminal domain"/>
    <property type="match status" value="1"/>
</dbReference>
<accession>A0A5A9GUN4</accession>
<dbReference type="AlphaFoldDB" id="A0A5A9GUN4"/>
<evidence type="ECO:0000313" key="7">
    <source>
        <dbReference type="Proteomes" id="UP000324927"/>
    </source>
</evidence>
<keyword evidence="7" id="KW-1185">Reference proteome</keyword>
<dbReference type="Pfam" id="PF02518">
    <property type="entry name" value="HATPase_c"/>
    <property type="match status" value="1"/>
</dbReference>
<dbReference type="InterPro" id="IPR035965">
    <property type="entry name" value="PAS-like_dom_sf"/>
</dbReference>
<dbReference type="InterPro" id="IPR036097">
    <property type="entry name" value="HisK_dim/P_sf"/>
</dbReference>
<dbReference type="InterPro" id="IPR005467">
    <property type="entry name" value="His_kinase_dom"/>
</dbReference>
<dbReference type="InterPro" id="IPR003661">
    <property type="entry name" value="HisK_dim/P_dom"/>
</dbReference>
<comment type="catalytic activity">
    <reaction evidence="1">
        <text>ATP + protein L-histidine = ADP + protein N-phospho-L-histidine.</text>
        <dbReference type="EC" id="2.7.13.3"/>
    </reaction>
</comment>
<keyword evidence="3" id="KW-0597">Phosphoprotein</keyword>
<dbReference type="SUPFAM" id="SSF55874">
    <property type="entry name" value="ATPase domain of HSP90 chaperone/DNA topoisomerase II/histidine kinase"/>
    <property type="match status" value="1"/>
</dbReference>
<reference evidence="6 7" key="1">
    <citation type="submission" date="2019-08" db="EMBL/GenBank/DDBJ databases">
        <authorList>
            <person name="Grouzdev D."/>
            <person name="Tikhonova E."/>
            <person name="Kravchenko I."/>
        </authorList>
    </citation>
    <scope>NUCLEOTIDE SEQUENCE [LARGE SCALE GENOMIC DNA]</scope>
    <source>
        <strain evidence="6 7">59b</strain>
    </source>
</reference>
<dbReference type="EC" id="2.7.13.3" evidence="2"/>
<dbReference type="InterPro" id="IPR004358">
    <property type="entry name" value="Sig_transdc_His_kin-like_C"/>
</dbReference>
<comment type="caution">
    <text evidence="6">The sequence shown here is derived from an EMBL/GenBank/DDBJ whole genome shotgun (WGS) entry which is preliminary data.</text>
</comment>
<dbReference type="InterPro" id="IPR036890">
    <property type="entry name" value="HATPase_C_sf"/>
</dbReference>
<dbReference type="CDD" id="cd00082">
    <property type="entry name" value="HisKA"/>
    <property type="match status" value="1"/>
</dbReference>
<feature type="coiled-coil region" evidence="4">
    <location>
        <begin position="263"/>
        <end position="294"/>
    </location>
</feature>
<dbReference type="PANTHER" id="PTHR43065:SF42">
    <property type="entry name" value="TWO-COMPONENT SENSOR PPRA"/>
    <property type="match status" value="1"/>
</dbReference>
<dbReference type="SUPFAM" id="SSF47384">
    <property type="entry name" value="Homodimeric domain of signal transducing histidine kinase"/>
    <property type="match status" value="1"/>
</dbReference>
<dbReference type="PANTHER" id="PTHR43065">
    <property type="entry name" value="SENSOR HISTIDINE KINASE"/>
    <property type="match status" value="1"/>
</dbReference>
<organism evidence="6 7">
    <name type="scientific">Azospirillum lipoferum</name>
    <dbReference type="NCBI Taxonomy" id="193"/>
    <lineage>
        <taxon>Bacteria</taxon>
        <taxon>Pseudomonadati</taxon>
        <taxon>Pseudomonadota</taxon>
        <taxon>Alphaproteobacteria</taxon>
        <taxon>Rhodospirillales</taxon>
        <taxon>Azospirillaceae</taxon>
        <taxon>Azospirillum</taxon>
    </lineage>
</organism>
<dbReference type="PROSITE" id="PS50109">
    <property type="entry name" value="HIS_KIN"/>
    <property type="match status" value="1"/>
</dbReference>
<dbReference type="InterPro" id="IPR003594">
    <property type="entry name" value="HATPase_dom"/>
</dbReference>
<dbReference type="Proteomes" id="UP000324927">
    <property type="component" value="Unassembled WGS sequence"/>
</dbReference>
<dbReference type="GO" id="GO:0000155">
    <property type="term" value="F:phosphorelay sensor kinase activity"/>
    <property type="evidence" value="ECO:0007669"/>
    <property type="project" value="InterPro"/>
</dbReference>
<dbReference type="SUPFAM" id="SSF55785">
    <property type="entry name" value="PYP-like sensor domain (PAS domain)"/>
    <property type="match status" value="2"/>
</dbReference>
<dbReference type="Gene3D" id="3.30.450.20">
    <property type="entry name" value="PAS domain"/>
    <property type="match status" value="1"/>
</dbReference>
<protein>
    <recommendedName>
        <fullName evidence="2">histidine kinase</fullName>
        <ecNumber evidence="2">2.7.13.3</ecNumber>
    </recommendedName>
</protein>
<dbReference type="PRINTS" id="PR00344">
    <property type="entry name" value="BCTRLSENSOR"/>
</dbReference>
<evidence type="ECO:0000259" key="5">
    <source>
        <dbReference type="PROSITE" id="PS50109"/>
    </source>
</evidence>
<evidence type="ECO:0000256" key="2">
    <source>
        <dbReference type="ARBA" id="ARBA00012438"/>
    </source>
</evidence>